<dbReference type="PANTHER" id="PTHR28265">
    <property type="entry name" value="MAINTENANCE OF TELOMERE CAPPING PROTEIN 1"/>
    <property type="match status" value="1"/>
</dbReference>
<protein>
    <recommendedName>
        <fullName evidence="4">Maintenance of telomere capping protein 1</fullName>
    </recommendedName>
</protein>
<feature type="compositionally biased region" description="Polar residues" evidence="1">
    <location>
        <begin position="54"/>
        <end position="65"/>
    </location>
</feature>
<dbReference type="Pfam" id="PF10310">
    <property type="entry name" value="DUF5427"/>
    <property type="match status" value="1"/>
</dbReference>
<evidence type="ECO:0000313" key="2">
    <source>
        <dbReference type="EMBL" id="GJE87774.1"/>
    </source>
</evidence>
<evidence type="ECO:0000313" key="3">
    <source>
        <dbReference type="Proteomes" id="UP000703269"/>
    </source>
</evidence>
<feature type="region of interest" description="Disordered" evidence="1">
    <location>
        <begin position="1"/>
        <end position="151"/>
    </location>
</feature>
<dbReference type="Proteomes" id="UP000703269">
    <property type="component" value="Unassembled WGS sequence"/>
</dbReference>
<sequence length="441" mass="47691">MAGKPKSKQEEALAFLDDLDNMAPPPPAAAGAQSAQPPAGGEAEVYAFIDEITQKSSEPPRTTLSHIDRPSRAGTPTLRKSTERVRVGAPAPLLPTASGSTTPLSATPLVRTESGSSRVSLTSAVKQESRQATPPPAQQSQQPPSSSASWGWGSVWSTASTALQQAKSVVDEQVKNLPKNEQARKWGEGVLEYAKAAQLDKLSQDFKRVGLSTLTDLLNVVAPPISEHEVIQVWLSHDMVGYEGVETLVYKALARIMEQVEGGDLVVNRGDESKPKSNASEQRELNAVDGLDSAIKLAQAELNEVIKRNAQPPQATNPAQNPTTYSYVYLRIQPFLTSLSLPSQEGSDAEGTSQTALQFVLYLSDPLHQVMHSTVTQAIPSKWLDLWDEYEWVEDSVVEAIRVGVEVIGQEYIVSRMGWDHKKTEDTPAEAEPAIAAEPTA</sequence>
<evidence type="ECO:0008006" key="4">
    <source>
        <dbReference type="Google" id="ProtNLM"/>
    </source>
</evidence>
<dbReference type="EMBL" id="BPQB01000007">
    <property type="protein sequence ID" value="GJE87774.1"/>
    <property type="molecule type" value="Genomic_DNA"/>
</dbReference>
<feature type="compositionally biased region" description="Polar residues" evidence="1">
    <location>
        <begin position="113"/>
        <end position="126"/>
    </location>
</feature>
<dbReference type="OrthoDB" id="5594977at2759"/>
<dbReference type="InterPro" id="IPR018814">
    <property type="entry name" value="DUF5427"/>
</dbReference>
<reference evidence="2 3" key="1">
    <citation type="submission" date="2021-08" db="EMBL/GenBank/DDBJ databases">
        <title>Draft Genome Sequence of Phanerochaete sordida strain YK-624.</title>
        <authorList>
            <person name="Mori T."/>
            <person name="Dohra H."/>
            <person name="Suzuki T."/>
            <person name="Kawagishi H."/>
            <person name="Hirai H."/>
        </authorList>
    </citation>
    <scope>NUCLEOTIDE SEQUENCE [LARGE SCALE GENOMIC DNA]</scope>
    <source>
        <strain evidence="2 3">YK-624</strain>
    </source>
</reference>
<dbReference type="PANTHER" id="PTHR28265:SF1">
    <property type="entry name" value="MAINTENANCE OF TELOMERE CAPPING PROTEIN 1"/>
    <property type="match status" value="1"/>
</dbReference>
<dbReference type="AlphaFoldDB" id="A0A9P3LAR2"/>
<accession>A0A9P3LAR2</accession>
<organism evidence="2 3">
    <name type="scientific">Phanerochaete sordida</name>
    <dbReference type="NCBI Taxonomy" id="48140"/>
    <lineage>
        <taxon>Eukaryota</taxon>
        <taxon>Fungi</taxon>
        <taxon>Dikarya</taxon>
        <taxon>Basidiomycota</taxon>
        <taxon>Agaricomycotina</taxon>
        <taxon>Agaricomycetes</taxon>
        <taxon>Polyporales</taxon>
        <taxon>Phanerochaetaceae</taxon>
        <taxon>Phanerochaete</taxon>
    </lineage>
</organism>
<gene>
    <name evidence="2" type="ORF">PsYK624_038570</name>
</gene>
<feature type="compositionally biased region" description="Low complexity" evidence="1">
    <location>
        <begin position="138"/>
        <end position="151"/>
    </location>
</feature>
<name>A0A9P3LAR2_9APHY</name>
<comment type="caution">
    <text evidence="2">The sequence shown here is derived from an EMBL/GenBank/DDBJ whole genome shotgun (WGS) entry which is preliminary data.</text>
</comment>
<evidence type="ECO:0000256" key="1">
    <source>
        <dbReference type="SAM" id="MobiDB-lite"/>
    </source>
</evidence>
<feature type="compositionally biased region" description="Low complexity" evidence="1">
    <location>
        <begin position="29"/>
        <end position="43"/>
    </location>
</feature>
<keyword evidence="3" id="KW-1185">Reference proteome</keyword>
<proteinExistence type="predicted"/>